<evidence type="ECO:0000259" key="13">
    <source>
        <dbReference type="PROSITE" id="PS51193"/>
    </source>
</evidence>
<dbReference type="SUPFAM" id="SSF52540">
    <property type="entry name" value="P-loop containing nucleoside triphosphate hydrolases"/>
    <property type="match status" value="2"/>
</dbReference>
<keyword evidence="12" id="KW-0413">Isomerase</keyword>
<evidence type="ECO:0000256" key="6">
    <source>
        <dbReference type="ARBA" id="ARBA00022806"/>
    </source>
</evidence>
<dbReference type="InterPro" id="IPR011604">
    <property type="entry name" value="PDDEXK-like_dom_sf"/>
</dbReference>
<evidence type="ECO:0000256" key="8">
    <source>
        <dbReference type="ARBA" id="ARBA00023004"/>
    </source>
</evidence>
<dbReference type="InterPro" id="IPR010614">
    <property type="entry name" value="RAD3-like_helicase_DEAD"/>
</dbReference>
<gene>
    <name evidence="14" type="ORF">SDC9_49386</name>
</gene>
<dbReference type="SMART" id="SM00491">
    <property type="entry name" value="HELICc2"/>
    <property type="match status" value="1"/>
</dbReference>
<dbReference type="GO" id="GO:0046872">
    <property type="term" value="F:metal ion binding"/>
    <property type="evidence" value="ECO:0007669"/>
    <property type="project" value="UniProtKB-KW"/>
</dbReference>
<dbReference type="Pfam" id="PF13307">
    <property type="entry name" value="Helicase_C_2"/>
    <property type="match status" value="1"/>
</dbReference>
<keyword evidence="4" id="KW-0227">DNA damage</keyword>
<evidence type="ECO:0000256" key="9">
    <source>
        <dbReference type="ARBA" id="ARBA00023014"/>
    </source>
</evidence>
<keyword evidence="7" id="KW-0067">ATP-binding</keyword>
<keyword evidence="1" id="KW-0004">4Fe-4S</keyword>
<keyword evidence="11" id="KW-0234">DNA repair</keyword>
<dbReference type="GO" id="GO:0051539">
    <property type="term" value="F:4 iron, 4 sulfur cluster binding"/>
    <property type="evidence" value="ECO:0007669"/>
    <property type="project" value="UniProtKB-KW"/>
</dbReference>
<evidence type="ECO:0000256" key="2">
    <source>
        <dbReference type="ARBA" id="ARBA00022723"/>
    </source>
</evidence>
<dbReference type="Gene3D" id="1.10.275.30">
    <property type="match status" value="1"/>
</dbReference>
<evidence type="ECO:0000256" key="3">
    <source>
        <dbReference type="ARBA" id="ARBA00022741"/>
    </source>
</evidence>
<keyword evidence="2" id="KW-0479">Metal-binding</keyword>
<dbReference type="InterPro" id="IPR006554">
    <property type="entry name" value="Helicase-like_DEXD_c2"/>
</dbReference>
<evidence type="ECO:0000313" key="14">
    <source>
        <dbReference type="EMBL" id="MPM03126.1"/>
    </source>
</evidence>
<keyword evidence="6" id="KW-0347">Helicase</keyword>
<dbReference type="InterPro" id="IPR045028">
    <property type="entry name" value="DinG/Rad3-like"/>
</dbReference>
<dbReference type="Pfam" id="PF00270">
    <property type="entry name" value="DEAD"/>
    <property type="match status" value="1"/>
</dbReference>
<evidence type="ECO:0000256" key="5">
    <source>
        <dbReference type="ARBA" id="ARBA00022801"/>
    </source>
</evidence>
<dbReference type="Gene3D" id="3.90.320.10">
    <property type="match status" value="1"/>
</dbReference>
<keyword evidence="10" id="KW-0238">DNA-binding</keyword>
<keyword evidence="9" id="KW-0411">Iron-sulfur</keyword>
<evidence type="ECO:0000256" key="10">
    <source>
        <dbReference type="ARBA" id="ARBA00023125"/>
    </source>
</evidence>
<dbReference type="PROSITE" id="PS51193">
    <property type="entry name" value="HELICASE_ATP_BIND_2"/>
    <property type="match status" value="1"/>
</dbReference>
<evidence type="ECO:0000256" key="7">
    <source>
        <dbReference type="ARBA" id="ARBA00022840"/>
    </source>
</evidence>
<organism evidence="14">
    <name type="scientific">bioreactor metagenome</name>
    <dbReference type="NCBI Taxonomy" id="1076179"/>
    <lineage>
        <taxon>unclassified sequences</taxon>
        <taxon>metagenomes</taxon>
        <taxon>ecological metagenomes</taxon>
    </lineage>
</organism>
<evidence type="ECO:0000256" key="11">
    <source>
        <dbReference type="ARBA" id="ARBA00023204"/>
    </source>
</evidence>
<accession>A0A644WGX0</accession>
<protein>
    <recommendedName>
        <fullName evidence="13">Helicase ATP-binding domain-containing protein</fullName>
    </recommendedName>
</protein>
<dbReference type="InterPro" id="IPR014013">
    <property type="entry name" value="Helic_SF1/SF2_ATP-bd_DinG/Rad3"/>
</dbReference>
<dbReference type="GO" id="GO:0003677">
    <property type="term" value="F:DNA binding"/>
    <property type="evidence" value="ECO:0007669"/>
    <property type="project" value="UniProtKB-KW"/>
</dbReference>
<comment type="caution">
    <text evidence="14">The sequence shown here is derived from an EMBL/GenBank/DDBJ whole genome shotgun (WGS) entry which is preliminary data.</text>
</comment>
<dbReference type="InterPro" id="IPR011545">
    <property type="entry name" value="DEAD/DEAH_box_helicase_dom"/>
</dbReference>
<keyword evidence="5" id="KW-0378">Hydrolase</keyword>
<dbReference type="SMART" id="SM00488">
    <property type="entry name" value="DEXDc2"/>
    <property type="match status" value="1"/>
</dbReference>
<sequence length="762" mass="89129">MSNKIIIKESVRGIIEYVLKTGSLDDRYMGKNRALEGTLAHQKLQSSNEKIYTQYQKEVRLEQSFDIEDVVLLLEGRADGIIIDDGSVYIEEIKSTMKSLVLIDEDYNDLHWAQGKFYAYMYSFQNQLEEINIKLSYFNIETDEVKSFNKNFKFEELKEFILYIINEYKKWILLKSNLNSIRNKSIKNLIFPFNTYRKGQRELAISCFNTIKEQAVLFAQAPTGIGKTISTIFPAVKSLGENRGERIVYLTAKTITRTVAEEAVNKLKDNGLICRSITLTSKEKICFKDKTKCNPDYCEYAIDYYDKVNDVIFDILNDDTDFTRVKIEEYAKENKVCPFELSLDLSLWCDVIICDYNYAFDPRAKLKRFFEDDVDKNILLVDEGHNLVDRARSMFSAEIYKSKIMQASKLIKGKVPKLYKALTSINKELIEVRREVQELEVNSMYKKDQYKDLYKLLRIFLKECDEYLVKSVNTEGYDEIRDLYFEIRSFISISELFSDKYVTLVEINRNDAKVKLFCVNPAENLAKVVQEAYSTIIFSATLTPINYYIDLLGGNEKSYRMKLPSPFRKENLKVYGHSLNMRFRQRENNIDNLCKLINKFKEEQLGNYMIFLPSYQYLKQIYERYIEIYSDKDTICQQEVLTEREKEEFINNFQDGANILAFCVIGGIFSEGIDLPGNKLIGCIIVGVGFPKISNEGDIIKDYYEEKGFDYAYIYPGINKIMQAAGRVIRTEEDKGRILLIDDRYFTIKYRSLLPKEWDINR</sequence>
<dbReference type="PANTHER" id="PTHR11472">
    <property type="entry name" value="DNA REPAIR DEAD HELICASE RAD3/XP-D SUBFAMILY MEMBER"/>
    <property type="match status" value="1"/>
</dbReference>
<dbReference type="Pfam" id="PF06733">
    <property type="entry name" value="DEAD_2"/>
    <property type="match status" value="1"/>
</dbReference>
<dbReference type="GO" id="GO:0006281">
    <property type="term" value="P:DNA repair"/>
    <property type="evidence" value="ECO:0007669"/>
    <property type="project" value="UniProtKB-KW"/>
</dbReference>
<evidence type="ECO:0000256" key="1">
    <source>
        <dbReference type="ARBA" id="ARBA00022485"/>
    </source>
</evidence>
<feature type="domain" description="Helicase ATP-binding" evidence="13">
    <location>
        <begin position="186"/>
        <end position="464"/>
    </location>
</feature>
<evidence type="ECO:0000256" key="4">
    <source>
        <dbReference type="ARBA" id="ARBA00022763"/>
    </source>
</evidence>
<dbReference type="GO" id="GO:0003678">
    <property type="term" value="F:DNA helicase activity"/>
    <property type="evidence" value="ECO:0007669"/>
    <property type="project" value="InterPro"/>
</dbReference>
<dbReference type="InterPro" id="IPR006555">
    <property type="entry name" value="ATP-dep_Helicase_C"/>
</dbReference>
<dbReference type="PANTHER" id="PTHR11472:SF34">
    <property type="entry name" value="REGULATOR OF TELOMERE ELONGATION HELICASE 1"/>
    <property type="match status" value="1"/>
</dbReference>
<dbReference type="GO" id="GO:0016818">
    <property type="term" value="F:hydrolase activity, acting on acid anhydrides, in phosphorus-containing anhydrides"/>
    <property type="evidence" value="ECO:0007669"/>
    <property type="project" value="InterPro"/>
</dbReference>
<name>A0A644WGX0_9ZZZZ</name>
<keyword evidence="8" id="KW-0408">Iron</keyword>
<evidence type="ECO:0000256" key="12">
    <source>
        <dbReference type="ARBA" id="ARBA00023235"/>
    </source>
</evidence>
<reference evidence="14" key="1">
    <citation type="submission" date="2019-08" db="EMBL/GenBank/DDBJ databases">
        <authorList>
            <person name="Kucharzyk K."/>
            <person name="Murdoch R.W."/>
            <person name="Higgins S."/>
            <person name="Loffler F."/>
        </authorList>
    </citation>
    <scope>NUCLEOTIDE SEQUENCE</scope>
</reference>
<dbReference type="EMBL" id="VSSQ01000926">
    <property type="protein sequence ID" value="MPM03126.1"/>
    <property type="molecule type" value="Genomic_DNA"/>
</dbReference>
<dbReference type="AlphaFoldDB" id="A0A644WGX0"/>
<dbReference type="Gene3D" id="3.40.50.300">
    <property type="entry name" value="P-loop containing nucleotide triphosphate hydrolases"/>
    <property type="match status" value="2"/>
</dbReference>
<proteinExistence type="predicted"/>
<dbReference type="GO" id="GO:0005524">
    <property type="term" value="F:ATP binding"/>
    <property type="evidence" value="ECO:0007669"/>
    <property type="project" value="UniProtKB-KW"/>
</dbReference>
<keyword evidence="3" id="KW-0547">Nucleotide-binding</keyword>
<dbReference type="InterPro" id="IPR027417">
    <property type="entry name" value="P-loop_NTPase"/>
</dbReference>